<feature type="binding site" evidence="7">
    <location>
        <begin position="223"/>
        <end position="225"/>
    </location>
    <ligand>
        <name>GTP</name>
        <dbReference type="ChEBI" id="CHEBI:37565"/>
    </ligand>
</feature>
<dbReference type="GO" id="GO:0005525">
    <property type="term" value="F:GTP binding"/>
    <property type="evidence" value="ECO:0007669"/>
    <property type="project" value="UniProtKB-UniRule"/>
</dbReference>
<reference evidence="8 9" key="1">
    <citation type="submission" date="2020-03" db="EMBL/GenBank/DDBJ databases">
        <authorList>
            <person name="Lai Q."/>
        </authorList>
    </citation>
    <scope>NUCLEOTIDE SEQUENCE [LARGE SCALE GENOMIC DNA]</scope>
    <source>
        <strain evidence="8 9">CCUG 25036</strain>
    </source>
</reference>
<keyword evidence="2 7" id="KW-0479">Metal-binding</keyword>
<comment type="pathway">
    <text evidence="7">Purine metabolism; AMP biosynthesis via de novo pathway; AMP from IMP: step 1/2.</text>
</comment>
<feature type="binding site" description="in other chain" evidence="7">
    <location>
        <position position="367"/>
    </location>
    <ligand>
        <name>IMP</name>
        <dbReference type="ChEBI" id="CHEBI:58053"/>
        <note>ligand shared between dimeric partners</note>
    </ligand>
</feature>
<keyword evidence="7" id="KW-0963">Cytoplasm</keyword>
<sequence>MFSRPVVIISGKTGSGKSGLTGLLEREYQFRAIRTRELLAAQAGTSDRATLLARGRELDKSTQYRWVADETIDIIGGLTEYQGVVIDHVTSPLQVQAFRRKFGSALLHVHLWASAQTLHTRYEEQLGREVDAVAYANIDHLSDDTLVVALKRDADVRINTDRCDARDTLVQVAAHLRLFTPPDVRCVDVIIGGQYGSEGKGNVVGYLAREYDVMVRVGGPNAGHTVASIDGPYTYHHLPSGSRDVTARILLGPGMTIWLDGLLKEIRECRITRERLFIDPQALIIEESDRDAEKSSVVGAIGSTGSGSGFAAARRITERGKGTVRLARDVPELAQYVGHAGAWRGNTVDRLEDAYRAGKSILLEGTQGSGLSTFHGHYSHVTSRDTNVAGCLAEAGISPSRVRKILMVIRPMPIRVDNPDGDEGRSSGPLKHETTFDAIAEWSELDADALKAAEKTSTTNRKRRVGWFEWEQFRKACALNAPTDIVLAFADYVRKSNRNARRFEQLDERTIRFIENLERVSQAPVSLINTRFPREDDGTGDLRTVIDRRTWTALRSKDRDAS</sequence>
<keyword evidence="3 7" id="KW-0547">Nucleotide-binding</keyword>
<feature type="active site" description="Proton donor" evidence="7">
    <location>
        <position position="224"/>
    </location>
</feature>
<dbReference type="GO" id="GO:0004019">
    <property type="term" value="F:adenylosuccinate synthase activity"/>
    <property type="evidence" value="ECO:0007669"/>
    <property type="project" value="UniProtKB-UniRule"/>
</dbReference>
<dbReference type="Proteomes" id="UP000490980">
    <property type="component" value="Unassembled WGS sequence"/>
</dbReference>
<comment type="subcellular location">
    <subcellularLocation>
        <location evidence="7">Cytoplasm</location>
    </subcellularLocation>
</comment>
<feature type="binding site" evidence="7">
    <location>
        <position position="223"/>
    </location>
    <ligand>
        <name>Mg(2+)</name>
        <dbReference type="ChEBI" id="CHEBI:18420"/>
    </ligand>
</feature>
<comment type="subunit">
    <text evidence="7">Homodimer.</text>
</comment>
<keyword evidence="4 7" id="KW-0658">Purine biosynthesis</keyword>
<dbReference type="InterPro" id="IPR042111">
    <property type="entry name" value="Adenylosuccinate_synth_dom3"/>
</dbReference>
<keyword evidence="5 7" id="KW-0460">Magnesium</keyword>
<dbReference type="Gene3D" id="3.40.440.10">
    <property type="entry name" value="Adenylosuccinate Synthetase, subunit A, domain 1"/>
    <property type="match status" value="2"/>
</dbReference>
<comment type="caution">
    <text evidence="7">Lacks conserved residue(s) required for the propagation of feature annotation.</text>
</comment>
<dbReference type="InterPro" id="IPR042109">
    <property type="entry name" value="Adenylosuccinate_synth_dom1"/>
</dbReference>
<evidence type="ECO:0000313" key="8">
    <source>
        <dbReference type="EMBL" id="NII06955.1"/>
    </source>
</evidence>
<feature type="binding site" description="in other chain" evidence="7">
    <location>
        <position position="304"/>
    </location>
    <ligand>
        <name>IMP</name>
        <dbReference type="ChEBI" id="CHEBI:58053"/>
        <note>ligand shared between dimeric partners</note>
    </ligand>
</feature>
<dbReference type="InterPro" id="IPR027417">
    <property type="entry name" value="P-loop_NTPase"/>
</dbReference>
<dbReference type="GO" id="GO:0046040">
    <property type="term" value="P:IMP metabolic process"/>
    <property type="evidence" value="ECO:0007669"/>
    <property type="project" value="TreeGrafter"/>
</dbReference>
<keyword evidence="1 7" id="KW-0436">Ligase</keyword>
<feature type="binding site" description="in other chain" evidence="7">
    <location>
        <position position="461"/>
    </location>
    <ligand>
        <name>IMP</name>
        <dbReference type="ChEBI" id="CHEBI:58053"/>
        <note>ligand shared between dimeric partners</note>
    </ligand>
</feature>
<evidence type="ECO:0000256" key="1">
    <source>
        <dbReference type="ARBA" id="ARBA00022598"/>
    </source>
</evidence>
<name>A0A7X5UAT0_9GAMM</name>
<dbReference type="Pfam" id="PF00709">
    <property type="entry name" value="Adenylsucc_synt"/>
    <property type="match status" value="2"/>
</dbReference>
<organism evidence="8 9">
    <name type="scientific">Luteibacter anthropi</name>
    <dbReference type="NCBI Taxonomy" id="564369"/>
    <lineage>
        <taxon>Bacteria</taxon>
        <taxon>Pseudomonadati</taxon>
        <taxon>Pseudomonadota</taxon>
        <taxon>Gammaproteobacteria</taxon>
        <taxon>Lysobacterales</taxon>
        <taxon>Rhodanobacteraceae</taxon>
        <taxon>Luteibacter</taxon>
    </lineage>
</organism>
<dbReference type="SUPFAM" id="SSF52540">
    <property type="entry name" value="P-loop containing nucleoside triphosphate hydrolases"/>
    <property type="match status" value="2"/>
</dbReference>
<dbReference type="GO" id="GO:0005737">
    <property type="term" value="C:cytoplasm"/>
    <property type="evidence" value="ECO:0007669"/>
    <property type="project" value="UniProtKB-SubCell"/>
</dbReference>
<feature type="binding site" evidence="7">
    <location>
        <begin position="489"/>
        <end position="491"/>
    </location>
    <ligand>
        <name>GTP</name>
        <dbReference type="ChEBI" id="CHEBI:37565"/>
    </ligand>
</feature>
<dbReference type="Gene3D" id="3.90.170.10">
    <property type="entry name" value="Adenylosuccinate Synthetase, subunit A, domain 3"/>
    <property type="match status" value="1"/>
</dbReference>
<evidence type="ECO:0000256" key="4">
    <source>
        <dbReference type="ARBA" id="ARBA00022755"/>
    </source>
</evidence>
<gene>
    <name evidence="7" type="primary">purA</name>
    <name evidence="8" type="ORF">HBF25_11200</name>
</gene>
<accession>A0A7X5UAT0</accession>
<proteinExistence type="inferred from homology"/>
<dbReference type="EMBL" id="JAARLZ010000005">
    <property type="protein sequence ID" value="NII06955.1"/>
    <property type="molecule type" value="Genomic_DNA"/>
</dbReference>
<dbReference type="UniPathway" id="UPA00075">
    <property type="reaction ID" value="UER00335"/>
</dbReference>
<comment type="catalytic activity">
    <reaction evidence="7">
        <text>IMP + L-aspartate + GTP = N(6)-(1,2-dicarboxyethyl)-AMP + GDP + phosphate + 2 H(+)</text>
        <dbReference type="Rhea" id="RHEA:15753"/>
        <dbReference type="ChEBI" id="CHEBI:15378"/>
        <dbReference type="ChEBI" id="CHEBI:29991"/>
        <dbReference type="ChEBI" id="CHEBI:37565"/>
        <dbReference type="ChEBI" id="CHEBI:43474"/>
        <dbReference type="ChEBI" id="CHEBI:57567"/>
        <dbReference type="ChEBI" id="CHEBI:58053"/>
        <dbReference type="ChEBI" id="CHEBI:58189"/>
        <dbReference type="EC" id="6.3.4.4"/>
    </reaction>
</comment>
<keyword evidence="6 7" id="KW-0342">GTP-binding</keyword>
<comment type="similarity">
    <text evidence="7">Belongs to the adenylosuccinate synthetase family.</text>
</comment>
<feature type="binding site" description="in other chain" evidence="7">
    <location>
        <begin position="221"/>
        <end position="224"/>
    </location>
    <ligand>
        <name>IMP</name>
        <dbReference type="ChEBI" id="CHEBI:58053"/>
        <note>ligand shared between dimeric partners</note>
    </ligand>
</feature>
<evidence type="ECO:0000256" key="2">
    <source>
        <dbReference type="ARBA" id="ARBA00022723"/>
    </source>
</evidence>
<comment type="caution">
    <text evidence="8">The sequence shown here is derived from an EMBL/GenBank/DDBJ whole genome shotgun (WGS) entry which is preliminary data.</text>
</comment>
<keyword evidence="9" id="KW-1185">Reference proteome</keyword>
<dbReference type="PANTHER" id="PTHR11846:SF0">
    <property type="entry name" value="ADENYLOSUCCINATE SYNTHETASE"/>
    <property type="match status" value="1"/>
</dbReference>
<dbReference type="HAMAP" id="MF_00011">
    <property type="entry name" value="Adenylosucc_synth"/>
    <property type="match status" value="1"/>
</dbReference>
<evidence type="ECO:0000313" key="9">
    <source>
        <dbReference type="Proteomes" id="UP000490980"/>
    </source>
</evidence>
<comment type="cofactor">
    <cofactor evidence="7">
        <name>Mg(2+)</name>
        <dbReference type="ChEBI" id="CHEBI:18420"/>
    </cofactor>
    <text evidence="7">Binds 1 Mg(2+) ion per subunit.</text>
</comment>
<protein>
    <recommendedName>
        <fullName evidence="7">Adenylosuccinate synthetase</fullName>
        <shortName evidence="7">AMPSase</shortName>
        <shortName evidence="7">AdSS</shortName>
        <ecNumber evidence="7">6.3.4.4</ecNumber>
    </recommendedName>
    <alternativeName>
        <fullName evidence="7">IMP--aspartate ligase</fullName>
    </alternativeName>
</protein>
<evidence type="ECO:0000256" key="6">
    <source>
        <dbReference type="ARBA" id="ARBA00023134"/>
    </source>
</evidence>
<dbReference type="Gene3D" id="3.40.50.300">
    <property type="entry name" value="P-loop containing nucleotide triphosphate hydrolases"/>
    <property type="match status" value="1"/>
</dbReference>
<dbReference type="GO" id="GO:0044208">
    <property type="term" value="P:'de novo' AMP biosynthetic process"/>
    <property type="evidence" value="ECO:0007669"/>
    <property type="project" value="UniProtKB-UniRule"/>
</dbReference>
<dbReference type="InterPro" id="IPR001114">
    <property type="entry name" value="Adenylosuccinate_synthetase"/>
</dbReference>
<evidence type="ECO:0000256" key="5">
    <source>
        <dbReference type="ARBA" id="ARBA00022842"/>
    </source>
</evidence>
<dbReference type="EC" id="6.3.4.4" evidence="7"/>
<dbReference type="GO" id="GO:0000287">
    <property type="term" value="F:magnesium ion binding"/>
    <property type="evidence" value="ECO:0007669"/>
    <property type="project" value="UniProtKB-UniRule"/>
</dbReference>
<dbReference type="SMART" id="SM00788">
    <property type="entry name" value="Adenylsucc_synt"/>
    <property type="match status" value="1"/>
</dbReference>
<dbReference type="PANTHER" id="PTHR11846">
    <property type="entry name" value="ADENYLOSUCCINATE SYNTHETASE"/>
    <property type="match status" value="1"/>
</dbReference>
<feature type="binding site" description="in other chain" evidence="7">
    <location>
        <position position="382"/>
    </location>
    <ligand>
        <name>IMP</name>
        <dbReference type="ChEBI" id="CHEBI:58053"/>
        <note>ligand shared between dimeric partners</note>
    </ligand>
</feature>
<dbReference type="AlphaFoldDB" id="A0A7X5UAT0"/>
<feature type="binding site" evidence="7">
    <location>
        <begin position="457"/>
        <end position="463"/>
    </location>
    <ligand>
        <name>substrate</name>
    </ligand>
</feature>
<evidence type="ECO:0000256" key="3">
    <source>
        <dbReference type="ARBA" id="ARBA00022741"/>
    </source>
</evidence>
<comment type="function">
    <text evidence="7">Plays an important role in the de novo pathway of purine nucleotide biosynthesis. Catalyzes the first committed step in the biosynthesis of AMP from IMP.</text>
</comment>
<evidence type="ECO:0000256" key="7">
    <source>
        <dbReference type="HAMAP-Rule" id="MF_00011"/>
    </source>
</evidence>
<dbReference type="RefSeq" id="WP_166948385.1">
    <property type="nucleotide sequence ID" value="NZ_JAARLZ010000005.1"/>
</dbReference>
<feature type="binding site" evidence="7">
    <location>
        <position position="463"/>
    </location>
    <ligand>
        <name>GTP</name>
        <dbReference type="ChEBI" id="CHEBI:37565"/>
    </ligand>
</feature>